<comment type="similarity">
    <text evidence="1">Belongs to the enoyl-CoA hydratase/isomerase family.</text>
</comment>
<dbReference type="Pfam" id="PF00378">
    <property type="entry name" value="ECH_1"/>
    <property type="match status" value="1"/>
</dbReference>
<reference evidence="3 4" key="1">
    <citation type="submission" date="2017-07" db="EMBL/GenBank/DDBJ databases">
        <title>Draft Genome Sequences of Select Purple Nonsulfur Bacteria.</title>
        <authorList>
            <person name="Lasarre B."/>
            <person name="Mckinlay J.B."/>
        </authorList>
    </citation>
    <scope>NUCLEOTIDE SEQUENCE [LARGE SCALE GENOMIC DNA]</scope>
    <source>
        <strain evidence="3 4">DSM 5909</strain>
    </source>
</reference>
<dbReference type="EMBL" id="NPEX01000120">
    <property type="protein sequence ID" value="RAI42883.1"/>
    <property type="molecule type" value="Genomic_DNA"/>
</dbReference>
<dbReference type="InterPro" id="IPR001753">
    <property type="entry name" value="Enoyl-CoA_hydra/iso"/>
</dbReference>
<dbReference type="OrthoDB" id="9781757at2"/>
<dbReference type="InterPro" id="IPR014748">
    <property type="entry name" value="Enoyl-CoA_hydra_C"/>
</dbReference>
<dbReference type="SUPFAM" id="SSF52096">
    <property type="entry name" value="ClpP/crotonase"/>
    <property type="match status" value="1"/>
</dbReference>
<dbReference type="PANTHER" id="PTHR11941:SF54">
    <property type="entry name" value="ENOYL-COA HYDRATASE, MITOCHONDRIAL"/>
    <property type="match status" value="1"/>
</dbReference>
<comment type="caution">
    <text evidence="3">The sequence shown here is derived from an EMBL/GenBank/DDBJ whole genome shotgun (WGS) entry which is preliminary data.</text>
</comment>
<evidence type="ECO:0000313" key="3">
    <source>
        <dbReference type="EMBL" id="RAI42883.1"/>
    </source>
</evidence>
<protein>
    <submittedName>
        <fullName evidence="3">Enoyl-CoA hydratase</fullName>
        <ecNumber evidence="3">4.2.1.17</ecNumber>
    </submittedName>
</protein>
<dbReference type="GO" id="GO:0006635">
    <property type="term" value="P:fatty acid beta-oxidation"/>
    <property type="evidence" value="ECO:0007669"/>
    <property type="project" value="TreeGrafter"/>
</dbReference>
<accession>A0A327KYR3</accession>
<organism evidence="3 4">
    <name type="scientific">Rhodoplanes roseus</name>
    <dbReference type="NCBI Taxonomy" id="29409"/>
    <lineage>
        <taxon>Bacteria</taxon>
        <taxon>Pseudomonadati</taxon>
        <taxon>Pseudomonadota</taxon>
        <taxon>Alphaproteobacteria</taxon>
        <taxon>Hyphomicrobiales</taxon>
        <taxon>Nitrobacteraceae</taxon>
        <taxon>Rhodoplanes</taxon>
    </lineage>
</organism>
<evidence type="ECO:0000256" key="2">
    <source>
        <dbReference type="ARBA" id="ARBA00023239"/>
    </source>
</evidence>
<gene>
    <name evidence="3" type="ORF">CH341_17225</name>
</gene>
<sequence length="266" mass="28702">MTATLEVSRSNHVMLLKIKDPGTRNALSGERFYRAIEDAVRTANDDLDVRCVVVTGDGKAFSSGGNVHDMHGRKGMFGGAPEQIAEQYRTGIQRIPMAFWKLDVPAIAAVNGPAIGAGCDLACMCDIRIASDRAVFAESFVKVGIVPGDGGSWLLPRAIGYARAAEMAFTGDPIDADEARELGLVSRVVPHDQLMTVALELAARIAANPPHALRWSKRLLRESQIARLDTVLEMAAAYQALAHGTEDHAEAVSALLEKRRPTFKGR</sequence>
<dbReference type="EC" id="4.2.1.17" evidence="3"/>
<dbReference type="PANTHER" id="PTHR11941">
    <property type="entry name" value="ENOYL-COA HYDRATASE-RELATED"/>
    <property type="match status" value="1"/>
</dbReference>
<evidence type="ECO:0000256" key="1">
    <source>
        <dbReference type="ARBA" id="ARBA00005254"/>
    </source>
</evidence>
<dbReference type="Gene3D" id="3.90.226.10">
    <property type="entry name" value="2-enoyl-CoA Hydratase, Chain A, domain 1"/>
    <property type="match status" value="1"/>
</dbReference>
<dbReference type="Gene3D" id="1.10.12.10">
    <property type="entry name" value="Lyase 2-enoyl-coa Hydratase, Chain A, domain 2"/>
    <property type="match status" value="1"/>
</dbReference>
<name>A0A327KYR3_9BRAD</name>
<keyword evidence="2 3" id="KW-0456">Lyase</keyword>
<dbReference type="Proteomes" id="UP000249130">
    <property type="component" value="Unassembled WGS sequence"/>
</dbReference>
<dbReference type="NCBIfam" id="NF006699">
    <property type="entry name" value="PRK09245.1"/>
    <property type="match status" value="1"/>
</dbReference>
<keyword evidence="4" id="KW-1185">Reference proteome</keyword>
<evidence type="ECO:0000313" key="4">
    <source>
        <dbReference type="Proteomes" id="UP000249130"/>
    </source>
</evidence>
<dbReference type="AlphaFoldDB" id="A0A327KYR3"/>
<dbReference type="CDD" id="cd06558">
    <property type="entry name" value="crotonase-like"/>
    <property type="match status" value="1"/>
</dbReference>
<proteinExistence type="inferred from homology"/>
<dbReference type="InterPro" id="IPR029045">
    <property type="entry name" value="ClpP/crotonase-like_dom_sf"/>
</dbReference>
<dbReference type="GO" id="GO:0004300">
    <property type="term" value="F:enoyl-CoA hydratase activity"/>
    <property type="evidence" value="ECO:0007669"/>
    <property type="project" value="UniProtKB-EC"/>
</dbReference>